<dbReference type="PIRSF" id="PIRSF002741">
    <property type="entry name" value="MppA"/>
    <property type="match status" value="1"/>
</dbReference>
<dbReference type="EMBL" id="PYBW01000070">
    <property type="protein sequence ID" value="PYC77205.1"/>
    <property type="molecule type" value="Genomic_DNA"/>
</dbReference>
<dbReference type="InterPro" id="IPR000914">
    <property type="entry name" value="SBP_5_dom"/>
</dbReference>
<evidence type="ECO:0000313" key="3">
    <source>
        <dbReference type="EMBL" id="PYC77205.1"/>
    </source>
</evidence>
<feature type="signal peptide" evidence="1">
    <location>
        <begin position="1"/>
        <end position="23"/>
    </location>
</feature>
<dbReference type="SUPFAM" id="SSF53850">
    <property type="entry name" value="Periplasmic binding protein-like II"/>
    <property type="match status" value="1"/>
</dbReference>
<dbReference type="InterPro" id="IPR039424">
    <property type="entry name" value="SBP_5"/>
</dbReference>
<dbReference type="Gene3D" id="3.10.105.10">
    <property type="entry name" value="Dipeptide-binding Protein, Domain 3"/>
    <property type="match status" value="1"/>
</dbReference>
<sequence length="580" mass="60948">MTRRTHVALAAAITAALTLSLGACTSSKSGSGDGNGDGKGITTAGNGIIGGTPVKGGTLHILSNQDISQLDPARNWTEPEMDFGIRLLYRTLTTFKAAPGKDGLQIVGDLATDTGQSSDGDKTWTFHLKDGVKYEDGTPIVSQDIKYNVERSFDPDLSGGPDYAKNYLVAPAGYKGPLKGAELGNDSVETPDAKTIVFHLKRPVAEFGYTVTLPTFAPVPKAHEGGTTYGNHVFSSGPYKVEAYDRGKQLTLVRNTNWDQSTDSVRKAYPDKIVMDQSGSPEGIADRMIANQGDDQSAVMYADLSHAKVADVITNPDVKARLVSENENCTAMVTMDTQKAPFDNVNARLAVEYAIDKEAYQSAAGGPALADFATTFLPPALTGGTAVDHFKIPTAGDPDKAKAYLAKAGLPNGFSTEITVSNGGKAQAEAVQAGLKRVGINVTINAVDASVATSTIGDKNKQTGLSLNGWCPDYPSGATFLPMLFDSRIISDTGNSGNSSRLADPAVDAEMDRIATLTDSTAADQAWNALDAKIMDAAPAVPVTWQKKPLLVGSNVAGAFGSPIWSAQIDYATVGLKSVK</sequence>
<dbReference type="OrthoDB" id="5240629at2"/>
<dbReference type="PROSITE" id="PS51257">
    <property type="entry name" value="PROKAR_LIPOPROTEIN"/>
    <property type="match status" value="1"/>
</dbReference>
<evidence type="ECO:0000313" key="4">
    <source>
        <dbReference type="Proteomes" id="UP000248039"/>
    </source>
</evidence>
<organism evidence="3 4">
    <name type="scientific">Streptomyces tateyamensis</name>
    <dbReference type="NCBI Taxonomy" id="565073"/>
    <lineage>
        <taxon>Bacteria</taxon>
        <taxon>Bacillati</taxon>
        <taxon>Actinomycetota</taxon>
        <taxon>Actinomycetes</taxon>
        <taxon>Kitasatosporales</taxon>
        <taxon>Streptomycetaceae</taxon>
        <taxon>Streptomyces</taxon>
    </lineage>
</organism>
<keyword evidence="4" id="KW-1185">Reference proteome</keyword>
<protein>
    <submittedName>
        <fullName evidence="3">ABC transporter substrate-binding protein</fullName>
    </submittedName>
</protein>
<dbReference type="InterPro" id="IPR030678">
    <property type="entry name" value="Peptide/Ni-bd"/>
</dbReference>
<gene>
    <name evidence="3" type="ORF">C7C46_19740</name>
</gene>
<accession>A0A2V4N6V6</accession>
<keyword evidence="1" id="KW-0732">Signal</keyword>
<feature type="chain" id="PRO_5039450170" evidence="1">
    <location>
        <begin position="24"/>
        <end position="580"/>
    </location>
</feature>
<dbReference type="GO" id="GO:0042597">
    <property type="term" value="C:periplasmic space"/>
    <property type="evidence" value="ECO:0007669"/>
    <property type="project" value="UniProtKB-ARBA"/>
</dbReference>
<dbReference type="GO" id="GO:0015833">
    <property type="term" value="P:peptide transport"/>
    <property type="evidence" value="ECO:0007669"/>
    <property type="project" value="TreeGrafter"/>
</dbReference>
<comment type="caution">
    <text evidence="3">The sequence shown here is derived from an EMBL/GenBank/DDBJ whole genome shotgun (WGS) entry which is preliminary data.</text>
</comment>
<proteinExistence type="predicted"/>
<evidence type="ECO:0000259" key="2">
    <source>
        <dbReference type="Pfam" id="PF00496"/>
    </source>
</evidence>
<dbReference type="Pfam" id="PF00496">
    <property type="entry name" value="SBP_bac_5"/>
    <property type="match status" value="1"/>
</dbReference>
<feature type="domain" description="Solute-binding protein family 5" evidence="2">
    <location>
        <begin position="105"/>
        <end position="488"/>
    </location>
</feature>
<name>A0A2V4N6V6_9ACTN</name>
<dbReference type="GO" id="GO:0043190">
    <property type="term" value="C:ATP-binding cassette (ABC) transporter complex"/>
    <property type="evidence" value="ECO:0007669"/>
    <property type="project" value="InterPro"/>
</dbReference>
<reference evidence="3 4" key="1">
    <citation type="submission" date="2018-03" db="EMBL/GenBank/DDBJ databases">
        <title>Bioinformatic expansion and discovery of thiopeptide antibiotics.</title>
        <authorList>
            <person name="Schwalen C.J."/>
            <person name="Hudson G.A."/>
            <person name="Mitchell D.A."/>
        </authorList>
    </citation>
    <scope>NUCLEOTIDE SEQUENCE [LARGE SCALE GENOMIC DNA]</scope>
    <source>
        <strain evidence="3 4">ATCC 21389</strain>
    </source>
</reference>
<dbReference type="AlphaFoldDB" id="A0A2V4N6V6"/>
<dbReference type="Gene3D" id="3.40.190.10">
    <property type="entry name" value="Periplasmic binding protein-like II"/>
    <property type="match status" value="1"/>
</dbReference>
<dbReference type="CDD" id="cd08506">
    <property type="entry name" value="PBP2_clavulanate_OppA2"/>
    <property type="match status" value="1"/>
</dbReference>
<dbReference type="RefSeq" id="WP_110671194.1">
    <property type="nucleotide sequence ID" value="NZ_PYBW01000070.1"/>
</dbReference>
<dbReference type="PANTHER" id="PTHR30290">
    <property type="entry name" value="PERIPLASMIC BINDING COMPONENT OF ABC TRANSPORTER"/>
    <property type="match status" value="1"/>
</dbReference>
<dbReference type="Proteomes" id="UP000248039">
    <property type="component" value="Unassembled WGS sequence"/>
</dbReference>
<dbReference type="GO" id="GO:1904680">
    <property type="term" value="F:peptide transmembrane transporter activity"/>
    <property type="evidence" value="ECO:0007669"/>
    <property type="project" value="TreeGrafter"/>
</dbReference>
<dbReference type="PANTHER" id="PTHR30290:SF83">
    <property type="entry name" value="ABC TRANSPORTER SUBSTRATE-BINDING PROTEIN"/>
    <property type="match status" value="1"/>
</dbReference>
<evidence type="ECO:0000256" key="1">
    <source>
        <dbReference type="SAM" id="SignalP"/>
    </source>
</evidence>